<dbReference type="EMBL" id="CABVQC010000103">
    <property type="protein sequence ID" value="VWC52202.1"/>
    <property type="molecule type" value="Genomic_DNA"/>
</dbReference>
<dbReference type="RefSeq" id="WP_137962609.1">
    <property type="nucleotide sequence ID" value="NZ_CABVQC010000103.1"/>
</dbReference>
<protein>
    <submittedName>
        <fullName evidence="1">Uncharacterized protein</fullName>
    </submittedName>
</protein>
<dbReference type="AlphaFoldDB" id="A0A6P2T3S8"/>
<dbReference type="GeneID" id="99665084"/>
<sequence length="378" mass="41511">MSLDHLKKQAKNAQVLLKEFGVPGEVQLHDGQRFVARLRGFPNWQAACDAERVRQPETAGTASRGSVKDEFWMVDIREFATDSAASSDAPFQSDIRIIRGAMDALAMVWMVWQHFDGHQEYPGSPNDFTVKLTDCEHPGALAGQSLLLSYAGPRRRLRVEAWPLEESVMMLKGPYSEPDPELLAALATRKGPDDMRAVLRAAEVVYREAKAEIESYHADHPVKSVFAEIEKYLKEHASAPSGPRGGFWIAHEARLGKWRFRLIFQPANDSFSFDAFNETGAGGSFTEPTAVTVLRRQASGKWVIDATDTTGAKVPLSGLGREVTEALEKLATDYGVGLDVEGVTRCRPPQAGLAPAQATFIEGMRKKHPEVLAGGPLA</sequence>
<name>A0A6P2T3S8_9BURK</name>
<evidence type="ECO:0000313" key="1">
    <source>
        <dbReference type="EMBL" id="VWC52202.1"/>
    </source>
</evidence>
<evidence type="ECO:0000313" key="2">
    <source>
        <dbReference type="Proteomes" id="UP000494261"/>
    </source>
</evidence>
<gene>
    <name evidence="1" type="ORF">BLA13014_07936</name>
</gene>
<accession>A0A6P2T3S8</accession>
<proteinExistence type="predicted"/>
<reference evidence="1 2" key="1">
    <citation type="submission" date="2019-09" db="EMBL/GenBank/DDBJ databases">
        <authorList>
            <person name="Depoorter E."/>
        </authorList>
    </citation>
    <scope>NUCLEOTIDE SEQUENCE [LARGE SCALE GENOMIC DNA]</scope>
    <source>
        <strain evidence="1">LMG 13014</strain>
    </source>
</reference>
<dbReference type="Proteomes" id="UP000494261">
    <property type="component" value="Unassembled WGS sequence"/>
</dbReference>
<dbReference type="OrthoDB" id="9970775at2"/>
<organism evidence="1 2">
    <name type="scientific">Burkholderia aenigmatica</name>
    <dbReference type="NCBI Taxonomy" id="2015348"/>
    <lineage>
        <taxon>Bacteria</taxon>
        <taxon>Pseudomonadati</taxon>
        <taxon>Pseudomonadota</taxon>
        <taxon>Betaproteobacteria</taxon>
        <taxon>Burkholderiales</taxon>
        <taxon>Burkholderiaceae</taxon>
        <taxon>Burkholderia</taxon>
        <taxon>Burkholderia cepacia complex</taxon>
    </lineage>
</organism>